<comment type="subcellular location">
    <subcellularLocation>
        <location evidence="2">Cell membrane</location>
        <topology evidence="2">Multi-pass membrane protein</topology>
    </subcellularLocation>
</comment>
<feature type="transmembrane region" description="Helical" evidence="13">
    <location>
        <begin position="378"/>
        <end position="396"/>
    </location>
</feature>
<feature type="transmembrane region" description="Helical" evidence="13">
    <location>
        <begin position="38"/>
        <end position="64"/>
    </location>
</feature>
<name>A0A2Y9BE32_9FIRM</name>
<evidence type="ECO:0000256" key="13">
    <source>
        <dbReference type="SAM" id="Phobius"/>
    </source>
</evidence>
<evidence type="ECO:0000256" key="1">
    <source>
        <dbReference type="ARBA" id="ARBA00003408"/>
    </source>
</evidence>
<evidence type="ECO:0000256" key="7">
    <source>
        <dbReference type="ARBA" id="ARBA00022475"/>
    </source>
</evidence>
<dbReference type="CDD" id="cd13137">
    <property type="entry name" value="MATE_NorM_like"/>
    <property type="match status" value="1"/>
</dbReference>
<comment type="similarity">
    <text evidence="3">Belongs to the multi antimicrobial extrusion (MATE) (TC 2.A.66.1) family.</text>
</comment>
<dbReference type="InterPro" id="IPR050222">
    <property type="entry name" value="MATE_MdtK"/>
</dbReference>
<dbReference type="PIRSF" id="PIRSF006603">
    <property type="entry name" value="DinF"/>
    <property type="match status" value="1"/>
</dbReference>
<keyword evidence="15" id="KW-1185">Reference proteome</keyword>
<organism evidence="14 15">
    <name type="scientific">Faecalicatena orotica</name>
    <dbReference type="NCBI Taxonomy" id="1544"/>
    <lineage>
        <taxon>Bacteria</taxon>
        <taxon>Bacillati</taxon>
        <taxon>Bacillota</taxon>
        <taxon>Clostridia</taxon>
        <taxon>Lachnospirales</taxon>
        <taxon>Lachnospiraceae</taxon>
        <taxon>Faecalicatena</taxon>
    </lineage>
</organism>
<evidence type="ECO:0000256" key="6">
    <source>
        <dbReference type="ARBA" id="ARBA00022449"/>
    </source>
</evidence>
<dbReference type="AlphaFoldDB" id="A0A2Y9BE32"/>
<dbReference type="EMBL" id="QGDL01000002">
    <property type="protein sequence ID" value="PWJ31345.1"/>
    <property type="molecule type" value="Genomic_DNA"/>
</dbReference>
<comment type="function">
    <text evidence="1">Multidrug efflux pump.</text>
</comment>
<keyword evidence="5" id="KW-0813">Transport</keyword>
<dbReference type="GO" id="GO:0015297">
    <property type="term" value="F:antiporter activity"/>
    <property type="evidence" value="ECO:0007669"/>
    <property type="project" value="UniProtKB-KW"/>
</dbReference>
<keyword evidence="7" id="KW-1003">Cell membrane</keyword>
<evidence type="ECO:0000256" key="10">
    <source>
        <dbReference type="ARBA" id="ARBA00023065"/>
    </source>
</evidence>
<keyword evidence="10" id="KW-0406">Ion transport</keyword>
<evidence type="ECO:0000256" key="8">
    <source>
        <dbReference type="ARBA" id="ARBA00022692"/>
    </source>
</evidence>
<dbReference type="GO" id="GO:0042910">
    <property type="term" value="F:xenobiotic transmembrane transporter activity"/>
    <property type="evidence" value="ECO:0007669"/>
    <property type="project" value="InterPro"/>
</dbReference>
<feature type="transmembrane region" description="Helical" evidence="13">
    <location>
        <begin position="156"/>
        <end position="177"/>
    </location>
</feature>
<dbReference type="InterPro" id="IPR048279">
    <property type="entry name" value="MdtK-like"/>
</dbReference>
<keyword evidence="6" id="KW-0050">Antiport</keyword>
<evidence type="ECO:0000313" key="15">
    <source>
        <dbReference type="Proteomes" id="UP000245845"/>
    </source>
</evidence>
<keyword evidence="9 13" id="KW-1133">Transmembrane helix</keyword>
<evidence type="ECO:0000256" key="9">
    <source>
        <dbReference type="ARBA" id="ARBA00022989"/>
    </source>
</evidence>
<dbReference type="GO" id="GO:0006811">
    <property type="term" value="P:monoatomic ion transport"/>
    <property type="evidence" value="ECO:0007669"/>
    <property type="project" value="UniProtKB-KW"/>
</dbReference>
<comment type="caution">
    <text evidence="14">The sequence shown here is derived from an EMBL/GenBank/DDBJ whole genome shotgun (WGS) entry which is preliminary data.</text>
</comment>
<evidence type="ECO:0000256" key="2">
    <source>
        <dbReference type="ARBA" id="ARBA00004651"/>
    </source>
</evidence>
<sequence length="469" mass="51821">MFHRNEGRKLLKEEIRKRMKAKVDRSAYLFDNKALRALIIPLIIEQLLAVLVGMADSIMIASVGEAAVSGVSLVDNIMVLFINAFAALATGGAVVSGQYLGQRNEKSACEASTQIVWFITIIAIGIMAVIYCGKWFILHVVFGAIDADVMGHANTYLMIVTASIPFMALYNAGAATFRAMGNSKVSMQVSIIMNIINIGGNAILIYGFHRGTEGVAIPTLVSRMAAAIMIMALLCDQKRQLHVKRTLKYHPDWRMIKRILTIGVPNGLENSMFQLGKILVLSLVSTFGTYAIAANAVSNAVALFQILPGMALNLAITSVIAQCVGAGDYEQVHYYTKKLVGIVYVLIWVMNAAIFMLLPLILRAYNLSDLTAETTKQILYFHSISCMIIWPLSFSVPSTLRAAGDAQVTMVISIFSMWVFRIVFSYILGRYMGMGVFGIWVAMVIDWCFRAVCMCVRYVRGKWKLKRTI</sequence>
<dbReference type="NCBIfam" id="TIGR00797">
    <property type="entry name" value="matE"/>
    <property type="match status" value="1"/>
</dbReference>
<evidence type="ECO:0000256" key="5">
    <source>
        <dbReference type="ARBA" id="ARBA00022448"/>
    </source>
</evidence>
<feature type="transmembrane region" description="Helical" evidence="13">
    <location>
        <begin position="303"/>
        <end position="327"/>
    </location>
</feature>
<keyword evidence="11 13" id="KW-0472">Membrane</keyword>
<dbReference type="PANTHER" id="PTHR43298:SF2">
    <property type="entry name" value="FMN_FAD EXPORTER YEEO-RELATED"/>
    <property type="match status" value="1"/>
</dbReference>
<evidence type="ECO:0000313" key="14">
    <source>
        <dbReference type="EMBL" id="PWJ31345.1"/>
    </source>
</evidence>
<feature type="transmembrane region" description="Helical" evidence="13">
    <location>
        <begin position="408"/>
        <end position="428"/>
    </location>
</feature>
<feature type="transmembrane region" description="Helical" evidence="13">
    <location>
        <begin position="189"/>
        <end position="209"/>
    </location>
</feature>
<dbReference type="InterPro" id="IPR002528">
    <property type="entry name" value="MATE_fam"/>
</dbReference>
<dbReference type="GO" id="GO:0005886">
    <property type="term" value="C:plasma membrane"/>
    <property type="evidence" value="ECO:0007669"/>
    <property type="project" value="UniProtKB-SubCell"/>
</dbReference>
<gene>
    <name evidence="14" type="ORF">A8806_102201</name>
</gene>
<reference evidence="14 15" key="1">
    <citation type="submission" date="2018-05" db="EMBL/GenBank/DDBJ databases">
        <title>The Hungate 1000. A catalogue of reference genomes from the rumen microbiome.</title>
        <authorList>
            <person name="Kelly W."/>
        </authorList>
    </citation>
    <scope>NUCLEOTIDE SEQUENCE [LARGE SCALE GENOMIC DNA]</scope>
    <source>
        <strain evidence="14 15">NLAE-zl-C242</strain>
    </source>
</reference>
<feature type="transmembrane region" description="Helical" evidence="13">
    <location>
        <begin position="76"/>
        <end position="95"/>
    </location>
</feature>
<evidence type="ECO:0000256" key="11">
    <source>
        <dbReference type="ARBA" id="ARBA00023136"/>
    </source>
</evidence>
<feature type="transmembrane region" description="Helical" evidence="13">
    <location>
        <begin position="434"/>
        <end position="459"/>
    </location>
</feature>
<feature type="transmembrane region" description="Helical" evidence="13">
    <location>
        <begin position="215"/>
        <end position="235"/>
    </location>
</feature>
<feature type="transmembrane region" description="Helical" evidence="13">
    <location>
        <begin position="278"/>
        <end position="297"/>
    </location>
</feature>
<proteinExistence type="inferred from homology"/>
<dbReference type="PANTHER" id="PTHR43298">
    <property type="entry name" value="MULTIDRUG RESISTANCE PROTEIN NORM-RELATED"/>
    <property type="match status" value="1"/>
</dbReference>
<dbReference type="Proteomes" id="UP000245845">
    <property type="component" value="Unassembled WGS sequence"/>
</dbReference>
<feature type="transmembrane region" description="Helical" evidence="13">
    <location>
        <begin position="339"/>
        <end position="358"/>
    </location>
</feature>
<accession>A0A2Y9BE32</accession>
<evidence type="ECO:0000256" key="12">
    <source>
        <dbReference type="ARBA" id="ARBA00031636"/>
    </source>
</evidence>
<keyword evidence="8 13" id="KW-0812">Transmembrane</keyword>
<evidence type="ECO:0000256" key="4">
    <source>
        <dbReference type="ARBA" id="ARBA00020268"/>
    </source>
</evidence>
<evidence type="ECO:0000256" key="3">
    <source>
        <dbReference type="ARBA" id="ARBA00010199"/>
    </source>
</evidence>
<dbReference type="Pfam" id="PF01554">
    <property type="entry name" value="MatE"/>
    <property type="match status" value="2"/>
</dbReference>
<protein>
    <recommendedName>
        <fullName evidence="4">Probable multidrug resistance protein NorM</fullName>
    </recommendedName>
    <alternativeName>
        <fullName evidence="12">Multidrug-efflux transporter</fullName>
    </alternativeName>
</protein>
<feature type="transmembrane region" description="Helical" evidence="13">
    <location>
        <begin position="115"/>
        <end position="136"/>
    </location>
</feature>